<gene>
    <name evidence="3" type="ORF">IPT68_20175</name>
</gene>
<keyword evidence="4" id="KW-1185">Reference proteome</keyword>
<protein>
    <submittedName>
        <fullName evidence="3">VOC family protein</fullName>
    </submittedName>
</protein>
<dbReference type="KEGG" id="schf:IPT68_20175"/>
<accession>A0A7M2TG12</accession>
<dbReference type="AlphaFoldDB" id="A0A7M2TG12"/>
<evidence type="ECO:0000313" key="3">
    <source>
        <dbReference type="EMBL" id="QOV47690.1"/>
    </source>
</evidence>
<dbReference type="SUPFAM" id="SSF54593">
    <property type="entry name" value="Glyoxalase/Bleomycin resistance protein/Dihydroxybiphenyl dioxygenase"/>
    <property type="match status" value="1"/>
</dbReference>
<dbReference type="InterPro" id="IPR029068">
    <property type="entry name" value="Glyas_Bleomycin-R_OHBP_Dase"/>
</dbReference>
<dbReference type="PANTHER" id="PTHR36437">
    <property type="entry name" value="GLYOXALASE/BLEOMYCIN RESISTANCE PROTEIN/DIOXYGENASE"/>
    <property type="match status" value="1"/>
</dbReference>
<name>A0A7M2TG12_STRCW</name>
<feature type="domain" description="VOC" evidence="2">
    <location>
        <begin position="33"/>
        <end position="148"/>
    </location>
</feature>
<dbReference type="Proteomes" id="UP000594008">
    <property type="component" value="Chromosome"/>
</dbReference>
<evidence type="ECO:0000313" key="4">
    <source>
        <dbReference type="Proteomes" id="UP000594008"/>
    </source>
</evidence>
<evidence type="ECO:0000256" key="1">
    <source>
        <dbReference type="SAM" id="MobiDB-lite"/>
    </source>
</evidence>
<dbReference type="InterPro" id="IPR004360">
    <property type="entry name" value="Glyas_Fos-R_dOase_dom"/>
</dbReference>
<dbReference type="InterPro" id="IPR037523">
    <property type="entry name" value="VOC_core"/>
</dbReference>
<dbReference type="PANTHER" id="PTHR36437:SF2">
    <property type="entry name" value="GLYOXALASE_BLEOMYCIN RESISTANCE PROTEIN_DIOXYGENASE"/>
    <property type="match status" value="1"/>
</dbReference>
<dbReference type="Pfam" id="PF00903">
    <property type="entry name" value="Glyoxalase"/>
    <property type="match status" value="1"/>
</dbReference>
<feature type="region of interest" description="Disordered" evidence="1">
    <location>
        <begin position="1"/>
        <end position="26"/>
    </location>
</feature>
<proteinExistence type="predicted"/>
<reference evidence="3 4" key="1">
    <citation type="submission" date="2020-10" db="EMBL/GenBank/DDBJ databases">
        <title>Streptomyces chromofuscus complate genome analysis.</title>
        <authorList>
            <person name="Anwar N."/>
        </authorList>
    </citation>
    <scope>NUCLEOTIDE SEQUENCE [LARGE SCALE GENOMIC DNA]</scope>
    <source>
        <strain evidence="3 4">DSM 40273</strain>
    </source>
</reference>
<feature type="compositionally biased region" description="Low complexity" evidence="1">
    <location>
        <begin position="1"/>
        <end position="19"/>
    </location>
</feature>
<sequence>MSSPASDPTSDSPSTPTSDFVGEPLSPRTHITHASFVTLPVADQDRALRFYTEVLGFEVTADLRMPPGRWLQVAPRGAQTVFTLSGPGMGGFEPGSTRGIMLVTTDVDADCARLAEAGVPVEGPDDQPWGRMAAFRDPDGNGLMLLTEKEGL</sequence>
<evidence type="ECO:0000259" key="2">
    <source>
        <dbReference type="PROSITE" id="PS51819"/>
    </source>
</evidence>
<organism evidence="3 4">
    <name type="scientific">Streptomyces chromofuscus</name>
    <dbReference type="NCBI Taxonomy" id="42881"/>
    <lineage>
        <taxon>Bacteria</taxon>
        <taxon>Bacillati</taxon>
        <taxon>Actinomycetota</taxon>
        <taxon>Actinomycetes</taxon>
        <taxon>Kitasatosporales</taxon>
        <taxon>Streptomycetaceae</taxon>
        <taxon>Streptomyces</taxon>
    </lineage>
</organism>
<dbReference type="EMBL" id="CP063374">
    <property type="protein sequence ID" value="QOV47690.1"/>
    <property type="molecule type" value="Genomic_DNA"/>
</dbReference>
<dbReference type="Gene3D" id="3.10.180.10">
    <property type="entry name" value="2,3-Dihydroxybiphenyl 1,2-Dioxygenase, domain 1"/>
    <property type="match status" value="1"/>
</dbReference>
<dbReference type="PROSITE" id="PS51819">
    <property type="entry name" value="VOC"/>
    <property type="match status" value="1"/>
</dbReference>